<dbReference type="InterPro" id="IPR009097">
    <property type="entry name" value="Cyclic_Pdiesterase"/>
</dbReference>
<evidence type="ECO:0000256" key="1">
    <source>
        <dbReference type="ARBA" id="ARBA00022801"/>
    </source>
</evidence>
<dbReference type="GO" id="GO:0008664">
    <property type="term" value="F:RNA 2',3'-cyclic 3'-phosphodiesterase activity"/>
    <property type="evidence" value="ECO:0007669"/>
    <property type="project" value="UniProtKB-EC"/>
</dbReference>
<dbReference type="InterPro" id="IPR004175">
    <property type="entry name" value="RNA_CPDase"/>
</dbReference>
<comment type="function">
    <text evidence="2">Hydrolyzes RNA 2',3'-cyclic phosphodiester to an RNA 2'-phosphomonoester.</text>
</comment>
<accession>A0A6B1D5H1</accession>
<dbReference type="PANTHER" id="PTHR35561">
    <property type="entry name" value="RNA 2',3'-CYCLIC PHOSPHODIESTERASE"/>
    <property type="match status" value="1"/>
</dbReference>
<dbReference type="GO" id="GO:0004113">
    <property type="term" value="F:2',3'-cyclic-nucleotide 3'-phosphodiesterase activity"/>
    <property type="evidence" value="ECO:0007669"/>
    <property type="project" value="InterPro"/>
</dbReference>
<dbReference type="SUPFAM" id="SSF55144">
    <property type="entry name" value="LigT-like"/>
    <property type="match status" value="1"/>
</dbReference>
<comment type="caution">
    <text evidence="3">The sequence shown here is derived from an EMBL/GenBank/DDBJ whole genome shotgun (WGS) entry which is preliminary data.</text>
</comment>
<name>A0A6B1D5H1_9CHLR</name>
<protein>
    <recommendedName>
        <fullName evidence="2">RNA 2',3'-cyclic phosphodiesterase</fullName>
        <shortName evidence="2">RNA 2',3'-CPDase</shortName>
        <ecNumber evidence="2">3.1.4.58</ecNumber>
    </recommendedName>
</protein>
<proteinExistence type="inferred from homology"/>
<reference evidence="3" key="1">
    <citation type="submission" date="2019-09" db="EMBL/GenBank/DDBJ databases">
        <title>Characterisation of the sponge microbiome using genome-centric metagenomics.</title>
        <authorList>
            <person name="Engelberts J.P."/>
            <person name="Robbins S.J."/>
            <person name="De Goeij J.M."/>
            <person name="Aranda M."/>
            <person name="Bell S.C."/>
            <person name="Webster N.S."/>
        </authorList>
    </citation>
    <scope>NUCLEOTIDE SEQUENCE</scope>
    <source>
        <strain evidence="3">SB0661_bin_32</strain>
    </source>
</reference>
<gene>
    <name evidence="3" type="primary">thpR</name>
    <name evidence="3" type="ORF">F4X14_09010</name>
</gene>
<dbReference type="NCBIfam" id="TIGR02258">
    <property type="entry name" value="2_5_ligase"/>
    <property type="match status" value="1"/>
</dbReference>
<comment type="catalytic activity">
    <reaction evidence="2">
        <text>a 3'-end 2',3'-cyclophospho-ribonucleotide-RNA + H2O = a 3'-end 2'-phospho-ribonucleotide-RNA + H(+)</text>
        <dbReference type="Rhea" id="RHEA:11828"/>
        <dbReference type="Rhea" id="RHEA-COMP:10464"/>
        <dbReference type="Rhea" id="RHEA-COMP:17353"/>
        <dbReference type="ChEBI" id="CHEBI:15377"/>
        <dbReference type="ChEBI" id="CHEBI:15378"/>
        <dbReference type="ChEBI" id="CHEBI:83064"/>
        <dbReference type="ChEBI" id="CHEBI:173113"/>
        <dbReference type="EC" id="3.1.4.58"/>
    </reaction>
</comment>
<evidence type="ECO:0000256" key="2">
    <source>
        <dbReference type="HAMAP-Rule" id="MF_01940"/>
    </source>
</evidence>
<feature type="short sequence motif" description="HXTX 1" evidence="2">
    <location>
        <begin position="46"/>
        <end position="49"/>
    </location>
</feature>
<comment type="similarity">
    <text evidence="2">Belongs to the 2H phosphoesterase superfamily. ThpR family.</text>
</comment>
<organism evidence="3">
    <name type="scientific">Caldilineaceae bacterium SB0661_bin_32</name>
    <dbReference type="NCBI Taxonomy" id="2605255"/>
    <lineage>
        <taxon>Bacteria</taxon>
        <taxon>Bacillati</taxon>
        <taxon>Chloroflexota</taxon>
        <taxon>Caldilineae</taxon>
        <taxon>Caldilineales</taxon>
        <taxon>Caldilineaceae</taxon>
    </lineage>
</organism>
<dbReference type="Pfam" id="PF13563">
    <property type="entry name" value="2_5_RNA_ligase2"/>
    <property type="match status" value="1"/>
</dbReference>
<dbReference type="EMBL" id="VXMH01000043">
    <property type="protein sequence ID" value="MYC95100.1"/>
    <property type="molecule type" value="Genomic_DNA"/>
</dbReference>
<feature type="active site" description="Proton donor" evidence="2">
    <location>
        <position position="46"/>
    </location>
</feature>
<dbReference type="HAMAP" id="MF_01940">
    <property type="entry name" value="RNA_CPDase"/>
    <property type="match status" value="1"/>
</dbReference>
<feature type="active site" description="Proton acceptor" evidence="2">
    <location>
        <position position="133"/>
    </location>
</feature>
<dbReference type="PANTHER" id="PTHR35561:SF1">
    <property type="entry name" value="RNA 2',3'-CYCLIC PHOSPHODIESTERASE"/>
    <property type="match status" value="1"/>
</dbReference>
<feature type="short sequence motif" description="HXTX 2" evidence="2">
    <location>
        <begin position="133"/>
        <end position="136"/>
    </location>
</feature>
<sequence length="201" mass="22841">MRTFVAIEIPRDVKKQLRAEQDRLRELPALRERPSVLRWTNPDNLHLTLRFLGETETSRRNHLQNGLANIAARHAPFTLALSHLGCFRSWSNLRVLWVGIRSESEALQELQADVESLARRVGFAPERNSFSPHITLARTVRNAQRPALRATSEQLRRLAEEDLFQTGADWNVGELHFIRSVLGRGGAQYSNLATCALTDKA</sequence>
<dbReference type="Gene3D" id="3.90.1140.10">
    <property type="entry name" value="Cyclic phosphodiesterase"/>
    <property type="match status" value="1"/>
</dbReference>
<dbReference type="EC" id="3.1.4.58" evidence="2"/>
<keyword evidence="1 2" id="KW-0378">Hydrolase</keyword>
<dbReference type="AlphaFoldDB" id="A0A6B1D5H1"/>
<evidence type="ECO:0000313" key="3">
    <source>
        <dbReference type="EMBL" id="MYC95100.1"/>
    </source>
</evidence>